<dbReference type="STRING" id="3469.A0A4Y7IDA7"/>
<feature type="transmembrane region" description="Helical" evidence="13">
    <location>
        <begin position="59"/>
        <end position="79"/>
    </location>
</feature>
<evidence type="ECO:0000256" key="7">
    <source>
        <dbReference type="ARBA" id="ARBA00022882"/>
    </source>
</evidence>
<dbReference type="InterPro" id="IPR018490">
    <property type="entry name" value="cNMP-bd_dom_sf"/>
</dbReference>
<feature type="compositionally biased region" description="Polar residues" evidence="14">
    <location>
        <begin position="21"/>
        <end position="31"/>
    </location>
</feature>
<dbReference type="InterPro" id="IPR003938">
    <property type="entry name" value="K_chnl_volt-dep_EAG/ELK/ERG"/>
</dbReference>
<dbReference type="SUPFAM" id="SSF81324">
    <property type="entry name" value="Voltage-gated potassium channels"/>
    <property type="match status" value="1"/>
</dbReference>
<feature type="domain" description="Cyclic nucleotide-binding" evidence="15">
    <location>
        <begin position="448"/>
        <end position="567"/>
    </location>
</feature>
<keyword evidence="3 13" id="KW-0813">Transport</keyword>
<sequence length="699" mass="80124">MPYTEGITQSSSVKLAAGRSPVTSTESTTIRSPAPLLSGRSSSDPDAAPSMLARRRSGLVNNLATLSSSILPAFGVLIGGNDLDLKKFIIAPHDRRLWQLFLVVLVIYSAWASPFELAFHKVAIGSLWPVDLVVDGFFSIDIVLTFFVAYMDKSSYLLIDDRKKIAVRYMTKFWLPLDVASTLPFPLIYRVLTGKTKTGAVFGFLNLLRFWRLRRVGKLFARLEKDTRFSYFWTRYIKLICVTLFIVHTVGCFQFWMATQYYDKEKTWIGAELGKFEDRSIWVCYTYSLYWTITTLTTVGYGDLHPQNTREKIFSIFFMLFNIGFIAYVIGNMTNLIVHSHYRTFAMVRPKLVAFCCSFQLLDHVSKTVRHHCVECVVYRDAINKILRFASSNRLPESLKEQMMAHMHLQHRTQEMQQDEVFQYLPKAIRSSIGQHLFTTTLKDGCYLFKEVSEDLIVQLITEMRAEYFPPKVDIIIQNEIPTDFYIIVSGEMDLLTYKDGTEQVLSKLGPSEMAGEIGVIFNIPQPFTLRSKRLSQVIRISHQHFKQIMQQHADDGARVFSNFIEHLKTLQADILEQVPFVTELLGDHLNNLPRRNISRGKAPSVAREGNDKFKGVPVNPTTSRTLMRLVIHGHHPDELNTTESNKPGKLIHLPGSMEELFQLAEKKFSKARSKIRMSDGSEVEELNVLRENDHLFYC</sequence>
<dbReference type="InterPro" id="IPR045319">
    <property type="entry name" value="KAT/AKT"/>
</dbReference>
<evidence type="ECO:0000256" key="3">
    <source>
        <dbReference type="ARBA" id="ARBA00022448"/>
    </source>
</evidence>
<evidence type="ECO:0000313" key="17">
    <source>
        <dbReference type="EMBL" id="RZC46893.1"/>
    </source>
</evidence>
<dbReference type="PROSITE" id="PS51490">
    <property type="entry name" value="KHA"/>
    <property type="match status" value="1"/>
</dbReference>
<dbReference type="GO" id="GO:0005249">
    <property type="term" value="F:voltage-gated potassium channel activity"/>
    <property type="evidence" value="ECO:0007669"/>
    <property type="project" value="UniProtKB-UniRule"/>
</dbReference>
<evidence type="ECO:0000256" key="6">
    <source>
        <dbReference type="ARBA" id="ARBA00022826"/>
    </source>
</evidence>
<evidence type="ECO:0000256" key="11">
    <source>
        <dbReference type="ARBA" id="ARBA00023136"/>
    </source>
</evidence>
<comment type="subunit">
    <text evidence="13">The potassium channel is composed of a homo- or heterotetrameric complex of pore-forming subunits.</text>
</comment>
<comment type="subcellular location">
    <subcellularLocation>
        <location evidence="1 13">Membrane</location>
        <topology evidence="1 13">Multi-pass membrane protein</topology>
    </subcellularLocation>
</comment>
<comment type="domain">
    <text evidence="13">The segment S4 is probably the voltage-sensor and is characterized by a series of positively charged amino acids. The pore-forming region H5 is enclosed by the transmembrane segments S5 and S6 in the Shaker-type (1P/6TM) and contains the GYGD signature motif which seems to be involved in potassium selectivity.</text>
</comment>
<feature type="transmembrane region" description="Helical" evidence="13">
    <location>
        <begin position="100"/>
        <end position="120"/>
    </location>
</feature>
<feature type="compositionally biased region" description="Polar residues" evidence="14">
    <location>
        <begin position="1"/>
        <end position="13"/>
    </location>
</feature>
<dbReference type="Gene3D" id="1.10.287.70">
    <property type="match status" value="1"/>
</dbReference>
<comment type="similarity">
    <text evidence="2 13">Belongs to the potassium channel family. Plant (TC 1.A.1.4) subfamily.</text>
</comment>
<dbReference type="Gramene" id="RZC46893">
    <property type="protein sequence ID" value="RZC46893"/>
    <property type="gene ID" value="C5167_039826"/>
</dbReference>
<name>A0A4Y7IDA7_PAPSO</name>
<organism evidence="17 18">
    <name type="scientific">Papaver somniferum</name>
    <name type="common">Opium poppy</name>
    <dbReference type="NCBI Taxonomy" id="3469"/>
    <lineage>
        <taxon>Eukaryota</taxon>
        <taxon>Viridiplantae</taxon>
        <taxon>Streptophyta</taxon>
        <taxon>Embryophyta</taxon>
        <taxon>Tracheophyta</taxon>
        <taxon>Spermatophyta</taxon>
        <taxon>Magnoliopsida</taxon>
        <taxon>Ranunculales</taxon>
        <taxon>Papaveraceae</taxon>
        <taxon>Papaveroideae</taxon>
        <taxon>Papaver</taxon>
    </lineage>
</organism>
<dbReference type="FunFam" id="1.10.287.70:FF:000123">
    <property type="entry name" value="Potassium channel KAT3"/>
    <property type="match status" value="1"/>
</dbReference>
<dbReference type="PANTHER" id="PTHR45743:SF27">
    <property type="entry name" value="POTASSIUM CHANNEL KAT3"/>
    <property type="match status" value="1"/>
</dbReference>
<accession>A0A4Y7IDA7</accession>
<feature type="transmembrane region" description="Helical" evidence="13">
    <location>
        <begin position="279"/>
        <end position="301"/>
    </location>
</feature>
<evidence type="ECO:0000256" key="4">
    <source>
        <dbReference type="ARBA" id="ARBA00022538"/>
    </source>
</evidence>
<dbReference type="CDD" id="cd00038">
    <property type="entry name" value="CAP_ED"/>
    <property type="match status" value="1"/>
</dbReference>
<dbReference type="PROSITE" id="PS50042">
    <property type="entry name" value="CNMP_BINDING_3"/>
    <property type="match status" value="1"/>
</dbReference>
<dbReference type="GO" id="GO:0034702">
    <property type="term" value="C:monoatomic ion channel complex"/>
    <property type="evidence" value="ECO:0007669"/>
    <property type="project" value="UniProtKB-KW"/>
</dbReference>
<dbReference type="AlphaFoldDB" id="A0A4Y7IDA7"/>
<evidence type="ECO:0000259" key="15">
    <source>
        <dbReference type="PROSITE" id="PS50042"/>
    </source>
</evidence>
<dbReference type="PRINTS" id="PR01463">
    <property type="entry name" value="EAGCHANLFMLY"/>
</dbReference>
<gene>
    <name evidence="17" type="ORF">C5167_039826</name>
</gene>
<dbReference type="SMART" id="SM00100">
    <property type="entry name" value="cNMP"/>
    <property type="match status" value="1"/>
</dbReference>
<keyword evidence="9 13" id="KW-1133">Transmembrane helix</keyword>
<dbReference type="Pfam" id="PF00027">
    <property type="entry name" value="cNMP_binding"/>
    <property type="match status" value="1"/>
</dbReference>
<comment type="function">
    <text evidence="13">Potassium channel.</text>
</comment>
<evidence type="ECO:0000313" key="18">
    <source>
        <dbReference type="Proteomes" id="UP000316621"/>
    </source>
</evidence>
<feature type="region of interest" description="Disordered" evidence="14">
    <location>
        <begin position="1"/>
        <end position="47"/>
    </location>
</feature>
<evidence type="ECO:0000259" key="16">
    <source>
        <dbReference type="PROSITE" id="PS51490"/>
    </source>
</evidence>
<dbReference type="InterPro" id="IPR014710">
    <property type="entry name" value="RmlC-like_jellyroll"/>
</dbReference>
<dbReference type="Pfam" id="PF00520">
    <property type="entry name" value="Ion_trans"/>
    <property type="match status" value="1"/>
</dbReference>
<dbReference type="PANTHER" id="PTHR45743">
    <property type="entry name" value="POTASSIUM CHANNEL AKT1"/>
    <property type="match status" value="1"/>
</dbReference>
<evidence type="ECO:0000256" key="8">
    <source>
        <dbReference type="ARBA" id="ARBA00022958"/>
    </source>
</evidence>
<feature type="transmembrane region" description="Helical" evidence="13">
    <location>
        <begin position="132"/>
        <end position="152"/>
    </location>
</feature>
<feature type="transmembrane region" description="Helical" evidence="13">
    <location>
        <begin position="313"/>
        <end position="331"/>
    </location>
</feature>
<dbReference type="InterPro" id="IPR005821">
    <property type="entry name" value="Ion_trans_dom"/>
</dbReference>
<evidence type="ECO:0000256" key="14">
    <source>
        <dbReference type="SAM" id="MobiDB-lite"/>
    </source>
</evidence>
<dbReference type="InterPro" id="IPR000595">
    <property type="entry name" value="cNMP-bd_dom"/>
</dbReference>
<keyword evidence="8 13" id="KW-0630">Potassium</keyword>
<evidence type="ECO:0000256" key="9">
    <source>
        <dbReference type="ARBA" id="ARBA00022989"/>
    </source>
</evidence>
<evidence type="ECO:0000256" key="5">
    <source>
        <dbReference type="ARBA" id="ARBA00022692"/>
    </source>
</evidence>
<dbReference type="Pfam" id="PF11834">
    <property type="entry name" value="KHA"/>
    <property type="match status" value="1"/>
</dbReference>
<evidence type="ECO:0000256" key="10">
    <source>
        <dbReference type="ARBA" id="ARBA00023065"/>
    </source>
</evidence>
<keyword evidence="5 13" id="KW-0812">Transmembrane</keyword>
<comment type="domain">
    <text evidence="13">The KHA domain (rich in hydrophobic and acidic residues) present in the C-terminal part is likely to be important for tetramerization.</text>
</comment>
<dbReference type="Gene3D" id="2.60.120.10">
    <property type="entry name" value="Jelly Rolls"/>
    <property type="match status" value="1"/>
</dbReference>
<keyword evidence="4 13" id="KW-0633">Potassium transport</keyword>
<evidence type="ECO:0000256" key="13">
    <source>
        <dbReference type="RuleBase" id="RU369015"/>
    </source>
</evidence>
<dbReference type="OMA" id="WIGSTIH"/>
<keyword evidence="11 13" id="KW-0472">Membrane</keyword>
<dbReference type="Proteomes" id="UP000316621">
    <property type="component" value="Chromosome 1"/>
</dbReference>
<keyword evidence="6 13" id="KW-0631">Potassium channel</keyword>
<keyword evidence="12 13" id="KW-0407">Ion channel</keyword>
<keyword evidence="18" id="KW-1185">Reference proteome</keyword>
<keyword evidence="10 13" id="KW-0406">Ion transport</keyword>
<proteinExistence type="inferred from homology"/>
<reference evidence="17 18" key="1">
    <citation type="journal article" date="2018" name="Science">
        <title>The opium poppy genome and morphinan production.</title>
        <authorList>
            <person name="Guo L."/>
            <person name="Winzer T."/>
            <person name="Yang X."/>
            <person name="Li Y."/>
            <person name="Ning Z."/>
            <person name="He Z."/>
            <person name="Teodor R."/>
            <person name="Lu Y."/>
            <person name="Bowser T.A."/>
            <person name="Graham I.A."/>
            <person name="Ye K."/>
        </authorList>
    </citation>
    <scope>NUCLEOTIDE SEQUENCE [LARGE SCALE GENOMIC DNA]</scope>
    <source>
        <strain evidence="18">cv. HN1</strain>
        <tissue evidence="17">Leaves</tissue>
    </source>
</reference>
<evidence type="ECO:0000256" key="1">
    <source>
        <dbReference type="ARBA" id="ARBA00004141"/>
    </source>
</evidence>
<evidence type="ECO:0000256" key="2">
    <source>
        <dbReference type="ARBA" id="ARBA00007929"/>
    </source>
</evidence>
<dbReference type="EMBL" id="CM010715">
    <property type="protein sequence ID" value="RZC46893.1"/>
    <property type="molecule type" value="Genomic_DNA"/>
</dbReference>
<feature type="domain" description="KHA" evidence="16">
    <location>
        <begin position="629"/>
        <end position="699"/>
    </location>
</feature>
<protein>
    <recommendedName>
        <fullName evidence="13">Potassium channel</fullName>
    </recommendedName>
</protein>
<feature type="transmembrane region" description="Helical" evidence="13">
    <location>
        <begin position="236"/>
        <end position="259"/>
    </location>
</feature>
<keyword evidence="7 13" id="KW-0851">Voltage-gated channel</keyword>
<dbReference type="InterPro" id="IPR021789">
    <property type="entry name" value="KHA_dom"/>
</dbReference>
<evidence type="ECO:0000256" key="12">
    <source>
        <dbReference type="ARBA" id="ARBA00023303"/>
    </source>
</evidence>
<dbReference type="SUPFAM" id="SSF51206">
    <property type="entry name" value="cAMP-binding domain-like"/>
    <property type="match status" value="1"/>
</dbReference>
<dbReference type="FunFam" id="2.60.120.10:FF:000074">
    <property type="entry name" value="Potassium channel KAT2"/>
    <property type="match status" value="1"/>
</dbReference>